<dbReference type="Proteomes" id="UP000886741">
    <property type="component" value="Unassembled WGS sequence"/>
</dbReference>
<feature type="domain" description="Gfo/Idh/MocA-like oxidoreductase N-terminal" evidence="3">
    <location>
        <begin position="2"/>
        <end position="122"/>
    </location>
</feature>
<dbReference type="SUPFAM" id="SSF55347">
    <property type="entry name" value="Glyceraldehyde-3-phosphate dehydrogenase-like, C-terminal domain"/>
    <property type="match status" value="1"/>
</dbReference>
<dbReference type="InterPro" id="IPR050984">
    <property type="entry name" value="Gfo/Idh/MocA_domain"/>
</dbReference>
<dbReference type="SUPFAM" id="SSF51735">
    <property type="entry name" value="NAD(P)-binding Rossmann-fold domains"/>
    <property type="match status" value="1"/>
</dbReference>
<dbReference type="Pfam" id="PF22725">
    <property type="entry name" value="GFO_IDH_MocA_C3"/>
    <property type="match status" value="1"/>
</dbReference>
<gene>
    <name evidence="5" type="ORF">IAA83_11165</name>
</gene>
<protein>
    <submittedName>
        <fullName evidence="5">Gfo/Idh/MocA family oxidoreductase</fullName>
    </submittedName>
</protein>
<evidence type="ECO:0000313" key="5">
    <source>
        <dbReference type="EMBL" id="HIS65904.1"/>
    </source>
</evidence>
<evidence type="ECO:0000256" key="1">
    <source>
        <dbReference type="ARBA" id="ARBA00010928"/>
    </source>
</evidence>
<reference evidence="5" key="1">
    <citation type="submission" date="2020-10" db="EMBL/GenBank/DDBJ databases">
        <authorList>
            <person name="Gilroy R."/>
        </authorList>
    </citation>
    <scope>NUCLEOTIDE SEQUENCE</scope>
    <source>
        <strain evidence="5">ChiBcec16-1751</strain>
    </source>
</reference>
<name>A0A9D1JV43_9FIRM</name>
<evidence type="ECO:0000313" key="6">
    <source>
        <dbReference type="Proteomes" id="UP000886741"/>
    </source>
</evidence>
<feature type="domain" description="GFO/IDH/MocA-like oxidoreductase" evidence="4">
    <location>
        <begin position="134"/>
        <end position="246"/>
    </location>
</feature>
<dbReference type="PANTHER" id="PTHR22604:SF105">
    <property type="entry name" value="TRANS-1,2-DIHYDROBENZENE-1,2-DIOL DEHYDROGENASE"/>
    <property type="match status" value="1"/>
</dbReference>
<comment type="similarity">
    <text evidence="1">Belongs to the Gfo/Idh/MocA family.</text>
</comment>
<dbReference type="GO" id="GO:0016491">
    <property type="term" value="F:oxidoreductase activity"/>
    <property type="evidence" value="ECO:0007669"/>
    <property type="project" value="UniProtKB-KW"/>
</dbReference>
<dbReference type="GO" id="GO:0000166">
    <property type="term" value="F:nucleotide binding"/>
    <property type="evidence" value="ECO:0007669"/>
    <property type="project" value="InterPro"/>
</dbReference>
<dbReference type="InterPro" id="IPR036291">
    <property type="entry name" value="NAD(P)-bd_dom_sf"/>
</dbReference>
<evidence type="ECO:0000259" key="3">
    <source>
        <dbReference type="Pfam" id="PF01408"/>
    </source>
</evidence>
<dbReference type="AlphaFoldDB" id="A0A9D1JV43"/>
<comment type="caution">
    <text evidence="5">The sequence shown here is derived from an EMBL/GenBank/DDBJ whole genome shotgun (WGS) entry which is preliminary data.</text>
</comment>
<dbReference type="InterPro" id="IPR055170">
    <property type="entry name" value="GFO_IDH_MocA-like_dom"/>
</dbReference>
<proteinExistence type="inferred from homology"/>
<dbReference type="PANTHER" id="PTHR22604">
    <property type="entry name" value="OXIDOREDUCTASES"/>
    <property type="match status" value="1"/>
</dbReference>
<dbReference type="Gene3D" id="3.30.360.10">
    <property type="entry name" value="Dihydrodipicolinate Reductase, domain 2"/>
    <property type="match status" value="1"/>
</dbReference>
<accession>A0A9D1JV43</accession>
<dbReference type="InterPro" id="IPR000683">
    <property type="entry name" value="Gfo/Idh/MocA-like_OxRdtase_N"/>
</dbReference>
<dbReference type="Pfam" id="PF01408">
    <property type="entry name" value="GFO_IDH_MocA"/>
    <property type="match status" value="1"/>
</dbReference>
<evidence type="ECO:0000256" key="2">
    <source>
        <dbReference type="ARBA" id="ARBA00023002"/>
    </source>
</evidence>
<reference evidence="5" key="2">
    <citation type="journal article" date="2021" name="PeerJ">
        <title>Extensive microbial diversity within the chicken gut microbiome revealed by metagenomics and culture.</title>
        <authorList>
            <person name="Gilroy R."/>
            <person name="Ravi A."/>
            <person name="Getino M."/>
            <person name="Pursley I."/>
            <person name="Horton D.L."/>
            <person name="Alikhan N.F."/>
            <person name="Baker D."/>
            <person name="Gharbi K."/>
            <person name="Hall N."/>
            <person name="Watson M."/>
            <person name="Adriaenssens E.M."/>
            <person name="Foster-Nyarko E."/>
            <person name="Jarju S."/>
            <person name="Secka A."/>
            <person name="Antonio M."/>
            <person name="Oren A."/>
            <person name="Chaudhuri R.R."/>
            <person name="La Ragione R."/>
            <person name="Hildebrand F."/>
            <person name="Pallen M.J."/>
        </authorList>
    </citation>
    <scope>NUCLEOTIDE SEQUENCE</scope>
    <source>
        <strain evidence="5">ChiBcec16-1751</strain>
    </source>
</reference>
<dbReference type="Gene3D" id="3.40.50.720">
    <property type="entry name" value="NAD(P)-binding Rossmann-like Domain"/>
    <property type="match status" value="1"/>
</dbReference>
<evidence type="ECO:0000259" key="4">
    <source>
        <dbReference type="Pfam" id="PF22725"/>
    </source>
</evidence>
<dbReference type="EMBL" id="DVJJ01000173">
    <property type="protein sequence ID" value="HIS65904.1"/>
    <property type="molecule type" value="Genomic_DNA"/>
</dbReference>
<keyword evidence="2" id="KW-0560">Oxidoreductase</keyword>
<sequence>MNLGILGAGRIAVTMAETVRKLNESGNHEVKLYAVAARDLDRAQRFAADNGVEKAFGSYEAMLSDPALDFVYIATPHSHHYQHIKLCADHGKHILCEKAFTVTARQADDAIRYAKDKGVLVTEAIWTRYQPMRQTIHEVLASGMIGEPKMLTANLCYAITDKERMVLPELAGGALLDVGIYVLNFAEMVFGHADGLQGSCTKNENGVDMTDSMTLMWNDGRVAVLNAAATCVSDRYGIIYGTKGYMVVENINNPQGLKVYNDRYELVQSMDCPAQLTGYEYEVLETARCISEGLLECPSMPHSETIHMMEVMDALRAQMAVRYPCEGLN</sequence>
<organism evidence="5 6">
    <name type="scientific">Candidatus Avoscillospira avistercoris</name>
    <dbReference type="NCBI Taxonomy" id="2840707"/>
    <lineage>
        <taxon>Bacteria</taxon>
        <taxon>Bacillati</taxon>
        <taxon>Bacillota</taxon>
        <taxon>Clostridia</taxon>
        <taxon>Eubacteriales</taxon>
        <taxon>Oscillospiraceae</taxon>
        <taxon>Oscillospiraceae incertae sedis</taxon>
        <taxon>Candidatus Avoscillospira</taxon>
    </lineage>
</organism>